<dbReference type="EMBL" id="JAAWWK010000004">
    <property type="protein sequence ID" value="NKI18084.1"/>
    <property type="molecule type" value="Genomic_DNA"/>
</dbReference>
<feature type="chain" id="PRO_5045067327" description="Secreted protein" evidence="1">
    <location>
        <begin position="26"/>
        <end position="182"/>
    </location>
</feature>
<name>A0ABX1GIS2_9GAMM</name>
<comment type="caution">
    <text evidence="2">The sequence shown here is derived from an EMBL/GenBank/DDBJ whole genome shotgun (WGS) entry which is preliminary data.</text>
</comment>
<proteinExistence type="predicted"/>
<organism evidence="2 3">
    <name type="scientific">Spongiibacter thalassae</name>
    <dbReference type="NCBI Taxonomy" id="2721624"/>
    <lineage>
        <taxon>Bacteria</taxon>
        <taxon>Pseudomonadati</taxon>
        <taxon>Pseudomonadota</taxon>
        <taxon>Gammaproteobacteria</taxon>
        <taxon>Cellvibrionales</taxon>
        <taxon>Spongiibacteraceae</taxon>
        <taxon>Spongiibacter</taxon>
    </lineage>
</organism>
<keyword evidence="3" id="KW-1185">Reference proteome</keyword>
<sequence>MLHLLRQSKGLLVIALAGASLFAEAASQGTKGNTSSGSAQVSSSVPNKIRISGLTDLALGEWSGSGGQSGTISDICVWSSTRGYNLTATGSLTGGAFGLVHSTDSSYEVPFAVTWDDGDGDAVDALTAGTNVAGLTADSKTNQCNNPSDVTASLGVAITEANLEAVIAGSYAGTINLTVAPE</sequence>
<reference evidence="2 3" key="1">
    <citation type="submission" date="2020-04" db="EMBL/GenBank/DDBJ databases">
        <authorList>
            <person name="Yoon J."/>
        </authorList>
    </citation>
    <scope>NUCLEOTIDE SEQUENCE [LARGE SCALE GENOMIC DNA]</scope>
    <source>
        <strain evidence="2 3">KMU-166</strain>
    </source>
</reference>
<dbReference type="RefSeq" id="WP_168450616.1">
    <property type="nucleotide sequence ID" value="NZ_JAAWWK010000004.1"/>
</dbReference>
<keyword evidence="1" id="KW-0732">Signal</keyword>
<evidence type="ECO:0008006" key="4">
    <source>
        <dbReference type="Google" id="ProtNLM"/>
    </source>
</evidence>
<evidence type="ECO:0000313" key="2">
    <source>
        <dbReference type="EMBL" id="NKI18084.1"/>
    </source>
</evidence>
<feature type="signal peptide" evidence="1">
    <location>
        <begin position="1"/>
        <end position="25"/>
    </location>
</feature>
<dbReference type="Proteomes" id="UP000765845">
    <property type="component" value="Unassembled WGS sequence"/>
</dbReference>
<accession>A0ABX1GIS2</accession>
<protein>
    <recommendedName>
        <fullName evidence="4">Secreted protein</fullName>
    </recommendedName>
</protein>
<evidence type="ECO:0000256" key="1">
    <source>
        <dbReference type="SAM" id="SignalP"/>
    </source>
</evidence>
<evidence type="ECO:0000313" key="3">
    <source>
        <dbReference type="Proteomes" id="UP000765845"/>
    </source>
</evidence>
<gene>
    <name evidence="2" type="ORF">HCU74_11780</name>
</gene>